<dbReference type="RefSeq" id="XP_031863447.2">
    <property type="nucleotide sequence ID" value="XM_032002510.2"/>
</dbReference>
<dbReference type="GeneID" id="43586624"/>
<reference evidence="3" key="1">
    <citation type="submission" date="2017-08" db="EMBL/GenBank/DDBJ databases">
        <authorList>
            <person name="Cuomo C."/>
            <person name="Billmyre B."/>
            <person name="Heitman J."/>
        </authorList>
    </citation>
    <scope>NUCLEOTIDE SEQUENCE</scope>
    <source>
        <strain evidence="3">CBS 12478</strain>
    </source>
</reference>
<accession>A0AAJ8MVE5</accession>
<evidence type="ECO:0000256" key="2">
    <source>
        <dbReference type="SAM" id="MobiDB-lite"/>
    </source>
</evidence>
<feature type="compositionally biased region" description="Polar residues" evidence="2">
    <location>
        <begin position="242"/>
        <end position="282"/>
    </location>
</feature>
<name>A0AAJ8MVE5_9TREE</name>
<dbReference type="Pfam" id="PF04641">
    <property type="entry name" value="Rtf2"/>
    <property type="match status" value="1"/>
</dbReference>
<dbReference type="GO" id="GO:0005634">
    <property type="term" value="C:nucleus"/>
    <property type="evidence" value="ECO:0007669"/>
    <property type="project" value="TreeGrafter"/>
</dbReference>
<proteinExistence type="inferred from homology"/>
<protein>
    <recommendedName>
        <fullName evidence="5">Replication termination factor 2</fullName>
    </recommendedName>
</protein>
<dbReference type="InterPro" id="IPR027799">
    <property type="entry name" value="Rtf2_RING-finger"/>
</dbReference>
<feature type="region of interest" description="Disordered" evidence="2">
    <location>
        <begin position="1"/>
        <end position="20"/>
    </location>
</feature>
<feature type="region of interest" description="Disordered" evidence="2">
    <location>
        <begin position="226"/>
        <end position="294"/>
    </location>
</feature>
<keyword evidence="4" id="KW-1185">Reference proteome</keyword>
<feature type="compositionally biased region" description="Basic and acidic residues" evidence="2">
    <location>
        <begin position="9"/>
        <end position="20"/>
    </location>
</feature>
<sequence>MGADGGSIPDRRDLVKTKGKAEQTDKALLRELYVLCALSKKPLTRPVVLDPIGKLYNKDAVLEYFLDKSKYGDGEQICGHLKSLKDLLTLNLTSNPDYVLPTSLTVTSGPSKTPFVCPLSLREMSGSVPFIALRNCGCVFSEGAIRAVVPSLTRGVDSTTKNDEDEKNGSPSSGEEGVRAGKKEVACPNCGKSFDPTALNAVLPINPPKDVQDTLLEHLLLTRAATKSSKKRKATTNTNTNPTISVSSENGTGNGNGVSTEPPTKTARTAPTSSRSGTSTPNPALVPSINGPRSVHDKLAEQEKKRLKAQEGMSEAVKAMFRPKDNGGEKKSGVDDFFGRTFTKVSRVVNALETSC</sequence>
<organism evidence="3 4">
    <name type="scientific">Kwoniella shandongensis</name>
    <dbReference type="NCBI Taxonomy" id="1734106"/>
    <lineage>
        <taxon>Eukaryota</taxon>
        <taxon>Fungi</taxon>
        <taxon>Dikarya</taxon>
        <taxon>Basidiomycota</taxon>
        <taxon>Agaricomycotina</taxon>
        <taxon>Tremellomycetes</taxon>
        <taxon>Tremellales</taxon>
        <taxon>Cryptococcaceae</taxon>
        <taxon>Kwoniella</taxon>
    </lineage>
</organism>
<dbReference type="GO" id="GO:0006274">
    <property type="term" value="P:DNA replication termination"/>
    <property type="evidence" value="ECO:0007669"/>
    <property type="project" value="TreeGrafter"/>
</dbReference>
<evidence type="ECO:0000313" key="3">
    <source>
        <dbReference type="EMBL" id="WWD17108.1"/>
    </source>
</evidence>
<dbReference type="InterPro" id="IPR006735">
    <property type="entry name" value="Rtf2"/>
</dbReference>
<gene>
    <name evidence="3" type="ORF">CI109_101545</name>
</gene>
<reference evidence="3" key="2">
    <citation type="submission" date="2024-01" db="EMBL/GenBank/DDBJ databases">
        <title>Comparative genomics of Cryptococcus and Kwoniella reveals pathogenesis evolution and contrasting modes of karyotype evolution via chromosome fusion or intercentromeric recombination.</title>
        <authorList>
            <person name="Coelho M.A."/>
            <person name="David-Palma M."/>
            <person name="Shea T."/>
            <person name="Bowers K."/>
            <person name="McGinley-Smith S."/>
            <person name="Mohammad A.W."/>
            <person name="Gnirke A."/>
            <person name="Yurkov A.M."/>
            <person name="Nowrousian M."/>
            <person name="Sun S."/>
            <person name="Cuomo C.A."/>
            <person name="Heitman J."/>
        </authorList>
    </citation>
    <scope>NUCLEOTIDE SEQUENCE</scope>
    <source>
        <strain evidence="3">CBS 12478</strain>
    </source>
</reference>
<dbReference type="AlphaFoldDB" id="A0AAJ8MVE5"/>
<dbReference type="Proteomes" id="UP000322225">
    <property type="component" value="Chromosome 3"/>
</dbReference>
<dbReference type="PANTHER" id="PTHR12775:SF0">
    <property type="entry name" value="REPLICATION TERMINATION FACTOR 2"/>
    <property type="match status" value="1"/>
</dbReference>
<feature type="region of interest" description="Disordered" evidence="2">
    <location>
        <begin position="155"/>
        <end position="181"/>
    </location>
</feature>
<dbReference type="EMBL" id="CP144053">
    <property type="protein sequence ID" value="WWD17108.1"/>
    <property type="molecule type" value="Genomic_DNA"/>
</dbReference>
<comment type="similarity">
    <text evidence="1">Belongs to the rtf2 family.</text>
</comment>
<evidence type="ECO:0008006" key="5">
    <source>
        <dbReference type="Google" id="ProtNLM"/>
    </source>
</evidence>
<dbReference type="KEGG" id="ksn:43586624"/>
<dbReference type="PANTHER" id="PTHR12775">
    <property type="entry name" value="PROTEIN C20ORF43 HOMOLOG"/>
    <property type="match status" value="1"/>
</dbReference>
<dbReference type="CDD" id="cd16653">
    <property type="entry name" value="RING-like_Rtf2"/>
    <property type="match status" value="1"/>
</dbReference>
<evidence type="ECO:0000256" key="1">
    <source>
        <dbReference type="ARBA" id="ARBA00009885"/>
    </source>
</evidence>
<evidence type="ECO:0000313" key="4">
    <source>
        <dbReference type="Proteomes" id="UP000322225"/>
    </source>
</evidence>